<dbReference type="EMBL" id="BAAANC010000003">
    <property type="protein sequence ID" value="GAA1544953.1"/>
    <property type="molecule type" value="Genomic_DNA"/>
</dbReference>
<evidence type="ECO:0000313" key="5">
    <source>
        <dbReference type="EMBL" id="GAA1544953.1"/>
    </source>
</evidence>
<feature type="region of interest" description="Disordered" evidence="4">
    <location>
        <begin position="100"/>
        <end position="134"/>
    </location>
</feature>
<organism evidence="5 6">
    <name type="scientific">Kribbella lupini</name>
    <dbReference type="NCBI Taxonomy" id="291602"/>
    <lineage>
        <taxon>Bacteria</taxon>
        <taxon>Bacillati</taxon>
        <taxon>Actinomycetota</taxon>
        <taxon>Actinomycetes</taxon>
        <taxon>Propionibacteriales</taxon>
        <taxon>Kribbellaceae</taxon>
        <taxon>Kribbella</taxon>
    </lineage>
</organism>
<dbReference type="PANTHER" id="PTHR36925">
    <property type="entry name" value="COBALT-PRECORRIN-6A REDUCTASE"/>
    <property type="match status" value="1"/>
</dbReference>
<accession>A0ABN2BP94</accession>
<comment type="pathway">
    <text evidence="1">Cofactor biosynthesis; adenosylcobalamin biosynthesis.</text>
</comment>
<sequence>MKVLLLGGTGEARRLADLLVADGIEVVSSLAGRTTNALLPAGAVRQGGFGGVEGLIAWLRAELVDVLIDATHPFAATMTQNAAEAADRTGTPLLVLRRPGWSEPARDAAAPGGLGLGAKHAPGDGPADQARGVAPDRACGDEVAGPGPGPGPWHWVDSAADAARLLPQVGTRVFLTIGRQGVPAFAHTGLWTLARCVDPPETPPDWCTLLLARGPFALESELDLLREHQIDVLVTKDSGGDLTSAKLTAARQLGVPVIVIRRPPLPLGVQAVESVDQVVEWLRARR</sequence>
<dbReference type="Pfam" id="PF02571">
    <property type="entry name" value="CbiJ"/>
    <property type="match status" value="2"/>
</dbReference>
<evidence type="ECO:0000313" key="6">
    <source>
        <dbReference type="Proteomes" id="UP001500363"/>
    </source>
</evidence>
<reference evidence="5 6" key="1">
    <citation type="journal article" date="2019" name="Int. J. Syst. Evol. Microbiol.">
        <title>The Global Catalogue of Microorganisms (GCM) 10K type strain sequencing project: providing services to taxonomists for standard genome sequencing and annotation.</title>
        <authorList>
            <consortium name="The Broad Institute Genomics Platform"/>
            <consortium name="The Broad Institute Genome Sequencing Center for Infectious Disease"/>
            <person name="Wu L."/>
            <person name="Ma J."/>
        </authorList>
    </citation>
    <scope>NUCLEOTIDE SEQUENCE [LARGE SCALE GENOMIC DNA]</scope>
    <source>
        <strain evidence="5 6">JCM 14303</strain>
    </source>
</reference>
<comment type="caution">
    <text evidence="5">The sequence shown here is derived from an EMBL/GenBank/DDBJ whole genome shotgun (WGS) entry which is preliminary data.</text>
</comment>
<keyword evidence="6" id="KW-1185">Reference proteome</keyword>
<keyword evidence="3" id="KW-0560">Oxidoreductase</keyword>
<keyword evidence="2" id="KW-0169">Cobalamin biosynthesis</keyword>
<dbReference type="InterPro" id="IPR003723">
    <property type="entry name" value="Precorrin-6x_reduct"/>
</dbReference>
<evidence type="ECO:0000256" key="1">
    <source>
        <dbReference type="ARBA" id="ARBA00004953"/>
    </source>
</evidence>
<dbReference type="RefSeq" id="WP_344179336.1">
    <property type="nucleotide sequence ID" value="NZ_BAAANC010000003.1"/>
</dbReference>
<name>A0ABN2BP94_9ACTN</name>
<dbReference type="PROSITE" id="PS51014">
    <property type="entry name" value="COBK_CBIJ"/>
    <property type="match status" value="1"/>
</dbReference>
<gene>
    <name evidence="5" type="ORF">GCM10009741_55470</name>
</gene>
<evidence type="ECO:0000256" key="2">
    <source>
        <dbReference type="ARBA" id="ARBA00022573"/>
    </source>
</evidence>
<evidence type="ECO:0000256" key="4">
    <source>
        <dbReference type="SAM" id="MobiDB-lite"/>
    </source>
</evidence>
<dbReference type="Proteomes" id="UP001500363">
    <property type="component" value="Unassembled WGS sequence"/>
</dbReference>
<protein>
    <submittedName>
        <fullName evidence="5">Cobalt-precorrin-6A reductase</fullName>
    </submittedName>
</protein>
<proteinExistence type="predicted"/>
<dbReference type="PANTHER" id="PTHR36925:SF1">
    <property type="entry name" value="COBALT-PRECORRIN-6A REDUCTASE"/>
    <property type="match status" value="1"/>
</dbReference>
<evidence type="ECO:0000256" key="3">
    <source>
        <dbReference type="ARBA" id="ARBA00023002"/>
    </source>
</evidence>